<accession>A0ABZ2KLF6</accession>
<keyword evidence="2" id="KW-0472">Membrane</keyword>
<dbReference type="RefSeq" id="WP_394850136.1">
    <property type="nucleotide sequence ID" value="NZ_CP089982.1"/>
</dbReference>
<feature type="transmembrane region" description="Helical" evidence="2">
    <location>
        <begin position="21"/>
        <end position="43"/>
    </location>
</feature>
<evidence type="ECO:0000256" key="1">
    <source>
        <dbReference type="SAM" id="MobiDB-lite"/>
    </source>
</evidence>
<keyword evidence="2" id="KW-0812">Transmembrane</keyword>
<evidence type="ECO:0000313" key="4">
    <source>
        <dbReference type="Proteomes" id="UP001379533"/>
    </source>
</evidence>
<dbReference type="EMBL" id="CP089982">
    <property type="protein sequence ID" value="WXA99498.1"/>
    <property type="molecule type" value="Genomic_DNA"/>
</dbReference>
<keyword evidence="4" id="KW-1185">Reference proteome</keyword>
<dbReference type="Proteomes" id="UP001379533">
    <property type="component" value="Chromosome"/>
</dbReference>
<evidence type="ECO:0008006" key="5">
    <source>
        <dbReference type="Google" id="ProtNLM"/>
    </source>
</evidence>
<organism evidence="3 4">
    <name type="scientific">Pendulispora brunnea</name>
    <dbReference type="NCBI Taxonomy" id="2905690"/>
    <lineage>
        <taxon>Bacteria</taxon>
        <taxon>Pseudomonadati</taxon>
        <taxon>Myxococcota</taxon>
        <taxon>Myxococcia</taxon>
        <taxon>Myxococcales</taxon>
        <taxon>Sorangiineae</taxon>
        <taxon>Pendulisporaceae</taxon>
        <taxon>Pendulispora</taxon>
    </lineage>
</organism>
<protein>
    <recommendedName>
        <fullName evidence="5">Pilus assembly protein</fullName>
    </recommendedName>
</protein>
<keyword evidence="2" id="KW-1133">Transmembrane helix</keyword>
<reference evidence="3 4" key="1">
    <citation type="submission" date="2021-12" db="EMBL/GenBank/DDBJ databases">
        <title>Discovery of the Pendulisporaceae a myxobacterial family with distinct sporulation behavior and unique specialized metabolism.</title>
        <authorList>
            <person name="Garcia R."/>
            <person name="Popoff A."/>
            <person name="Bader C.D."/>
            <person name="Loehr J."/>
            <person name="Walesch S."/>
            <person name="Walt C."/>
            <person name="Boldt J."/>
            <person name="Bunk B."/>
            <person name="Haeckl F.J.F.P.J."/>
            <person name="Gunesch A.P."/>
            <person name="Birkelbach J."/>
            <person name="Nuebel U."/>
            <person name="Pietschmann T."/>
            <person name="Bach T."/>
            <person name="Mueller R."/>
        </authorList>
    </citation>
    <scope>NUCLEOTIDE SEQUENCE [LARGE SCALE GENOMIC DNA]</scope>
    <source>
        <strain evidence="3 4">MSr12523</strain>
    </source>
</reference>
<sequence length="169" mass="18353">MKTVSHKVSTRIRRRRGQLGAALVEAGIIMPVMVTFLGFMYWFHDIYKVKVTKMYEARAAVLTYASRACDGKETPNDGSASGALNAGGGGSHAPEAQGSGGTSSKLNMVFGVENREAHGEAHGWGRTSKGWSKQLTHTSYCMCNEKHVPEGLAGMFEFGKNIFTSMKPF</sequence>
<name>A0ABZ2KLF6_9BACT</name>
<evidence type="ECO:0000256" key="2">
    <source>
        <dbReference type="SAM" id="Phobius"/>
    </source>
</evidence>
<evidence type="ECO:0000313" key="3">
    <source>
        <dbReference type="EMBL" id="WXA99498.1"/>
    </source>
</evidence>
<gene>
    <name evidence="3" type="ORF">LZC95_22095</name>
</gene>
<proteinExistence type="predicted"/>
<feature type="region of interest" description="Disordered" evidence="1">
    <location>
        <begin position="72"/>
        <end position="105"/>
    </location>
</feature>